<dbReference type="PANTHER" id="PTHR11365">
    <property type="entry name" value="5-OXOPROLINASE RELATED"/>
    <property type="match status" value="1"/>
</dbReference>
<dbReference type="Pfam" id="PF02538">
    <property type="entry name" value="Hydantoinase_B"/>
    <property type="match status" value="1"/>
</dbReference>
<feature type="domain" description="Hydantoinase B/oxoprolinase" evidence="1">
    <location>
        <begin position="58"/>
        <end position="620"/>
    </location>
</feature>
<dbReference type="Proteomes" id="UP000295341">
    <property type="component" value="Unassembled WGS sequence"/>
</dbReference>
<name>A0A4R7NNN0_9GAMM</name>
<proteinExistence type="predicted"/>
<dbReference type="OrthoDB" id="5288472at2"/>
<organism evidence="2 3">
    <name type="scientific">Panacagrimonas perspica</name>
    <dbReference type="NCBI Taxonomy" id="381431"/>
    <lineage>
        <taxon>Bacteria</taxon>
        <taxon>Pseudomonadati</taxon>
        <taxon>Pseudomonadota</taxon>
        <taxon>Gammaproteobacteria</taxon>
        <taxon>Nevskiales</taxon>
        <taxon>Nevskiaceae</taxon>
        <taxon>Panacagrimonas</taxon>
    </lineage>
</organism>
<dbReference type="GO" id="GO:0005829">
    <property type="term" value="C:cytosol"/>
    <property type="evidence" value="ECO:0007669"/>
    <property type="project" value="TreeGrafter"/>
</dbReference>
<sequence length="758" mass="83972">MGDNEAVQSYTEKEKSVVDQFLADNVLFLGPDPEIMNTHDLSVRTAAEERALATCTDAAMHALVRDRLQAGANESFEMLEQMGAAPGAKWGDLITGVFTAAGDLAVSSAGGVLIFSAVVHHPIKYIVKYWTNDPTVGVREGDGFIHNDARYGNIHNTDQSMMMPVFWKGELVCWVSTTVHEGENGAIEPGGMPSLAESVYEEGLKMSPFKCASNYELKKDLVTFLQNSVREPKLQFEDMKTKLFTCRRMEQRIHGCIQEFGLDYVLASLRKGLEDAKAETQRRLREWPDGKVRSIVMADSTLRENALIKIQCEVSKIGSELICDFRGSSPEFANRANNTLLSSLKGMLAQLFLAFVWPDMPRNQAVFAPIKVITDPKSALHSSYTTPNAQSMMTFFPSFSCVQLAVAKFVYSTPTKHSKVLAPWHNMIRTFIWGGITQHNEMVGNLCADLNGMGGGARADRDGEHAIAPIFAAMSDLGEQELNEEEVPFIQIVSKKVMADNVAFGKFRGGQGYEMIASSIGSPLWGFMTTCIGSKVGCVPGVFGGYGAPTYPLCKVKDVDVFEIMKTDPDAFQFSIVDIMNKKPFKGATYTTHHTGLQFELAKRGELYMITQGAGGGYGDILDRDPDLVINDIEEGLLSHEAALRVYKVVYNPDTLVLDREATQKARTAEREARKKRGLPYKEFVKKWVKDEPPADLPYYGSWGSDRNKIYAGPFANLPRITMTADEIQPVFMPNPRDVEIAQLKARIKELEEKGSKA</sequence>
<protein>
    <submittedName>
        <fullName evidence="2">Acetone carboxylase alpha subunit</fullName>
    </submittedName>
</protein>
<dbReference type="PANTHER" id="PTHR11365:SF23">
    <property type="entry name" value="HYPOTHETICAL 5-OXOPROLINASE (EUROFUNG)-RELATED"/>
    <property type="match status" value="1"/>
</dbReference>
<comment type="caution">
    <text evidence="2">The sequence shown here is derived from an EMBL/GenBank/DDBJ whole genome shotgun (WGS) entry which is preliminary data.</text>
</comment>
<dbReference type="GO" id="GO:0017168">
    <property type="term" value="F:5-oxoprolinase (ATP-hydrolyzing) activity"/>
    <property type="evidence" value="ECO:0007669"/>
    <property type="project" value="TreeGrafter"/>
</dbReference>
<dbReference type="RefSeq" id="WP_133884053.1">
    <property type="nucleotide sequence ID" value="NZ_MWIN01000021.1"/>
</dbReference>
<gene>
    <name evidence="2" type="ORF">DFR24_4908</name>
</gene>
<dbReference type="GO" id="GO:0006749">
    <property type="term" value="P:glutathione metabolic process"/>
    <property type="evidence" value="ECO:0007669"/>
    <property type="project" value="TreeGrafter"/>
</dbReference>
<dbReference type="InterPro" id="IPR045079">
    <property type="entry name" value="Oxoprolinase-like"/>
</dbReference>
<evidence type="ECO:0000313" key="2">
    <source>
        <dbReference type="EMBL" id="TDU22443.1"/>
    </source>
</evidence>
<dbReference type="InterPro" id="IPR003692">
    <property type="entry name" value="Hydantoinase_B"/>
</dbReference>
<accession>A0A4R7NNN0</accession>
<reference evidence="2 3" key="1">
    <citation type="submission" date="2019-03" db="EMBL/GenBank/DDBJ databases">
        <title>Genomic Encyclopedia of Type Strains, Phase IV (KMG-IV): sequencing the most valuable type-strain genomes for metagenomic binning, comparative biology and taxonomic classification.</title>
        <authorList>
            <person name="Goeker M."/>
        </authorList>
    </citation>
    <scope>NUCLEOTIDE SEQUENCE [LARGE SCALE GENOMIC DNA]</scope>
    <source>
        <strain evidence="2 3">DSM 26377</strain>
    </source>
</reference>
<dbReference type="EMBL" id="SOBT01000015">
    <property type="protein sequence ID" value="TDU22443.1"/>
    <property type="molecule type" value="Genomic_DNA"/>
</dbReference>
<evidence type="ECO:0000313" key="3">
    <source>
        <dbReference type="Proteomes" id="UP000295341"/>
    </source>
</evidence>
<dbReference type="AlphaFoldDB" id="A0A4R7NNN0"/>
<evidence type="ECO:0000259" key="1">
    <source>
        <dbReference type="Pfam" id="PF02538"/>
    </source>
</evidence>
<keyword evidence="3" id="KW-1185">Reference proteome</keyword>